<dbReference type="GO" id="GO:0003968">
    <property type="term" value="F:RNA-directed RNA polymerase activity"/>
    <property type="evidence" value="ECO:0007669"/>
    <property type="project" value="UniProtKB-KW"/>
</dbReference>
<feature type="compositionally biased region" description="Gly residues" evidence="2">
    <location>
        <begin position="52"/>
        <end position="61"/>
    </location>
</feature>
<keyword evidence="1" id="KW-0547">Nucleotide-binding</keyword>
<keyword evidence="3" id="KW-0548">Nucleotidyltransferase</keyword>
<dbReference type="AlphaFoldDB" id="W8AKC2"/>
<protein>
    <submittedName>
        <fullName evidence="3">Putative RNA-directed RNA polymerase</fullName>
    </submittedName>
</protein>
<sequence length="889" mass="101238">MRRPQQHLEHRAREVLTMYMARSSHIHRHLRDRKKLHADACSDSVWGLCNRGSGGGGGGRGRSPARSSSQRHIQEQRTESAEGPNQGGTTPGSTKTPTTAQPSPTCRRCRRIGSYPEQQLYGHWTVPRGSPRSLVPKYTLPMVSTQLPGPINGTPYHVHISDSFYSEITFPRELMSRPLDVEKLRRYWGTTPLWWPVSNNTDCGWPLYLYYKILQDAGQRQIAQEIYYILDRVRAMWNKERRTQAYLSGSESDKYEDDFFRHALKQLSSHCYPLIFTKGPAYMLFCHLHALNAKAPFTKDQIIRDIDAWTSDTLDGKPKHIDMDTFNKTLDQVFSQWGTYPLSESHTYEEFANDPLRWGTSGGAPPVVLFGDKVKSKWAWAISHMFRDEEMKADPNLARAAKQATSTAKVALKEETQKTREIITTPIDSYLRQTYLLYRRKKIPIPSPISSPDWLPTMEGTNYRWYGCIDGERFDHSVPKEAMIALVNKLGDLDEETRRVADEEIEHLEGLSIEWMNKKWRYEGGVLSGWRFTSLLGSLVSLAAANYIIDKTGTKGALDVGVMGDDIVLMSHSRNIPSATAVDLYNQFGLKANLKKTVSGPQGEFLRKVRSSGGSWAFPALDLKTITHAAPWIENFQFRFEEECANAWHVLISRMLPHATHPAKLQAKINEYTIKDLNQRFGRSMPWSDWLATPMSAGGGGYVENSDVSRWCVIEKMAPTENMRPFERLCQMLGTLPSKRVLKKFTMTSIPVSTIIKKLPYISANTADSYVPRFKRNANSTRLTWAMLKRSITPSQLNKYLETPIPHRMRMLKIDKIASLMTSGKKQMDSIPTIVHTKEAFPTASYILSSVTKQLMARRSNIPFSQIKPMATLFAMTKYKDVPLPYGTW</sequence>
<keyword evidence="3" id="KW-0696">RNA-directed RNA polymerase</keyword>
<reference evidence="3" key="2">
    <citation type="journal article" date="2014" name="BMC Genomics">
        <title>A genomic perspective to assessing quality of mass-reared SIT flies used in Mediterranean fruit fly (Ceratitis capitata) eradication in California.</title>
        <authorList>
            <person name="Calla B."/>
            <person name="Hall B."/>
            <person name="Hou S."/>
            <person name="Geib S.M."/>
        </authorList>
    </citation>
    <scope>NUCLEOTIDE SEQUENCE</scope>
</reference>
<evidence type="ECO:0000256" key="2">
    <source>
        <dbReference type="SAM" id="MobiDB-lite"/>
    </source>
</evidence>
<evidence type="ECO:0000313" key="3">
    <source>
        <dbReference type="EMBL" id="JAB86267.1"/>
    </source>
</evidence>
<reference evidence="3" key="1">
    <citation type="submission" date="2013-07" db="EMBL/GenBank/DDBJ databases">
        <authorList>
            <person name="Geib S."/>
        </authorList>
    </citation>
    <scope>NUCLEOTIDE SEQUENCE</scope>
</reference>
<dbReference type="SUPFAM" id="SSF56672">
    <property type="entry name" value="DNA/RNA polymerases"/>
    <property type="match status" value="1"/>
</dbReference>
<gene>
    <name evidence="3" type="primary">RDRP</name>
</gene>
<proteinExistence type="evidence at transcript level"/>
<dbReference type="GO" id="GO:0003723">
    <property type="term" value="F:RNA binding"/>
    <property type="evidence" value="ECO:0007669"/>
    <property type="project" value="InterPro"/>
</dbReference>
<organism evidence="3">
    <name type="scientific">Ceratitis capitata</name>
    <name type="common">Mediterranean fruit fly</name>
    <name type="synonym">Tephritis capitata</name>
    <dbReference type="NCBI Taxonomy" id="7213"/>
    <lineage>
        <taxon>Eukaryota</taxon>
        <taxon>Metazoa</taxon>
        <taxon>Ecdysozoa</taxon>
        <taxon>Arthropoda</taxon>
        <taxon>Hexapoda</taxon>
        <taxon>Insecta</taxon>
        <taxon>Pterygota</taxon>
        <taxon>Neoptera</taxon>
        <taxon>Endopterygota</taxon>
        <taxon>Diptera</taxon>
        <taxon>Brachycera</taxon>
        <taxon>Muscomorpha</taxon>
        <taxon>Tephritoidea</taxon>
        <taxon>Tephritidae</taxon>
        <taxon>Ceratitis</taxon>
        <taxon>Ceratitis</taxon>
    </lineage>
</organism>
<dbReference type="GO" id="GO:0071897">
    <property type="term" value="P:DNA biosynthetic process"/>
    <property type="evidence" value="ECO:0007669"/>
    <property type="project" value="UniProtKB-ARBA"/>
</dbReference>
<accession>W8AKC2</accession>
<dbReference type="GO" id="GO:0000166">
    <property type="term" value="F:nucleotide binding"/>
    <property type="evidence" value="ECO:0007669"/>
    <property type="project" value="UniProtKB-KW"/>
</dbReference>
<evidence type="ECO:0000256" key="1">
    <source>
        <dbReference type="ARBA" id="ARBA00022741"/>
    </source>
</evidence>
<dbReference type="InterPro" id="IPR043502">
    <property type="entry name" value="DNA/RNA_pol_sf"/>
</dbReference>
<dbReference type="GO" id="GO:0006351">
    <property type="term" value="P:DNA-templated transcription"/>
    <property type="evidence" value="ECO:0007669"/>
    <property type="project" value="InterPro"/>
</dbReference>
<dbReference type="Pfam" id="PF02123">
    <property type="entry name" value="RdRP_4"/>
    <property type="match status" value="1"/>
</dbReference>
<feature type="compositionally biased region" description="Low complexity" evidence="2">
    <location>
        <begin position="62"/>
        <end position="71"/>
    </location>
</feature>
<feature type="region of interest" description="Disordered" evidence="2">
    <location>
        <begin position="51"/>
        <end position="109"/>
    </location>
</feature>
<dbReference type="InterPro" id="IPR001795">
    <property type="entry name" value="RNA-dir_pol_luteovirus"/>
</dbReference>
<keyword evidence="3" id="KW-0808">Transferase</keyword>
<name>W8AKC2_CERCA</name>
<dbReference type="EMBL" id="GAMC01020288">
    <property type="protein sequence ID" value="JAB86267.1"/>
    <property type="molecule type" value="mRNA"/>
</dbReference>